<dbReference type="AlphaFoldDB" id="A0A9Q0AJR7"/>
<keyword evidence="3" id="KW-1185">Reference proteome</keyword>
<feature type="signal peptide" evidence="1">
    <location>
        <begin position="1"/>
        <end position="21"/>
    </location>
</feature>
<name>A0A9Q0AJR7_9PEZI</name>
<comment type="caution">
    <text evidence="2">The sequence shown here is derived from an EMBL/GenBank/DDBJ whole genome shotgun (WGS) entry which is preliminary data.</text>
</comment>
<protein>
    <submittedName>
        <fullName evidence="2">Uncharacterized protein</fullName>
    </submittedName>
</protein>
<accession>A0A9Q0AJR7</accession>
<proteinExistence type="predicted"/>
<feature type="chain" id="PRO_5040388333" evidence="1">
    <location>
        <begin position="22"/>
        <end position="288"/>
    </location>
</feature>
<organism evidence="2 3">
    <name type="scientific">Neoarthrinium moseri</name>
    <dbReference type="NCBI Taxonomy" id="1658444"/>
    <lineage>
        <taxon>Eukaryota</taxon>
        <taxon>Fungi</taxon>
        <taxon>Dikarya</taxon>
        <taxon>Ascomycota</taxon>
        <taxon>Pezizomycotina</taxon>
        <taxon>Sordariomycetes</taxon>
        <taxon>Xylariomycetidae</taxon>
        <taxon>Amphisphaeriales</taxon>
        <taxon>Apiosporaceae</taxon>
        <taxon>Neoarthrinium</taxon>
    </lineage>
</organism>
<gene>
    <name evidence="2" type="ORF">JX265_009074</name>
</gene>
<dbReference type="EMBL" id="JAFIMR010000026">
    <property type="protein sequence ID" value="KAI1863028.1"/>
    <property type="molecule type" value="Genomic_DNA"/>
</dbReference>
<sequence>MILTTLLLSFGIVLYPQVVLGLPAGDTMDYTFTDLRARSDGHCSPHNVYTKAGEWHYDCPRKNTVNENGDCVNAIPDRPDGDKKPCSAYCEVRTSFAYGQEQPFHIACQDCTLHQGEQLQKTPSWAFEIGGGGSLPIKELEATFNFGATYSFSSSITYTTETEYTPPENYTGCGQWTYVPFTFESCGTLTTAQQKTTGDPFCNQANCASQNKICEKDKLTTSENFCQSTPITVDGKSIGKVIYVKTDCDSGQALQDGQDEAYYFPGVSTDEKFKSVWPAPPTTEHHSQ</sequence>
<reference evidence="2" key="1">
    <citation type="submission" date="2021-03" db="EMBL/GenBank/DDBJ databases">
        <title>Revisited historic fungal species revealed as producer of novel bioactive compounds through whole genome sequencing and comparative genomics.</title>
        <authorList>
            <person name="Vignolle G.A."/>
            <person name="Hochenegger N."/>
            <person name="Mach R.L."/>
            <person name="Mach-Aigner A.R."/>
            <person name="Javad Rahimi M."/>
            <person name="Salim K.A."/>
            <person name="Chan C.M."/>
            <person name="Lim L.B.L."/>
            <person name="Cai F."/>
            <person name="Druzhinina I.S."/>
            <person name="U'Ren J.M."/>
            <person name="Derntl C."/>
        </authorList>
    </citation>
    <scope>NUCLEOTIDE SEQUENCE</scope>
    <source>
        <strain evidence="2">TUCIM 5799</strain>
    </source>
</reference>
<evidence type="ECO:0000313" key="2">
    <source>
        <dbReference type="EMBL" id="KAI1863028.1"/>
    </source>
</evidence>
<keyword evidence="1" id="KW-0732">Signal</keyword>
<evidence type="ECO:0000256" key="1">
    <source>
        <dbReference type="SAM" id="SignalP"/>
    </source>
</evidence>
<evidence type="ECO:0000313" key="3">
    <source>
        <dbReference type="Proteomes" id="UP000829685"/>
    </source>
</evidence>
<dbReference type="Proteomes" id="UP000829685">
    <property type="component" value="Unassembled WGS sequence"/>
</dbReference>